<evidence type="ECO:0000313" key="5">
    <source>
        <dbReference type="Proteomes" id="UP000311919"/>
    </source>
</evidence>
<sequence>MLSWTYFGVNTSIEGTGGQSCVNYITTKRRLLESACVCIIFMYTLHRSYFKLNFDNPRHPIVQTKFRQILLLLHTFVFGIEIGFKLATSTLIWVLNPCHILTILQILLLASSRPSLRTVIFRIHVHMMNGPLLALTFPVLNTRFLPFERVTYFVQHFLIILIPTTFLNQNSEFSVEPIDDFSWVTFSLSIQVLYHFLILQPIALITGINLNNILCPAISDPFPGPNYRLWAVFHQSATGEYLNPDHQIYQAAKWFLRAMAPLTTTVDQYKLSSLPTDGVTSVRFQPGKAAPQFLVASSWDCTVRIYDVASGSQRLYYQHSTPVLDTTFSDTVHVVSGSIDGELKLFDCNTNQNQILGSCLRAISTMHYNSNIQACITGSWDCTVRIWDPRASVSSNATDSKGGAQSVHRQPNTVYTMDSIRNQLVVGTAGRHVLIWDLRQMHAPVEQRESSLRYQTRCIQCFPNGQGYILGSIEGRIAVEMFDPNPEVQKKKYAFKCHRVKDGDKETIYPVIAIAFHQGYNTFATGGCDGIVNIWDGFNRKRLAQLSKYPTSISSLAFSEDGNMLAIASSYMYERGPIENEPEPTIYIRSVAENEVKPKHINSANNISATTGTGVTVGYKG</sequence>
<dbReference type="Pfam" id="PF00400">
    <property type="entry name" value="WD40"/>
    <property type="match status" value="3"/>
</dbReference>
<dbReference type="Gene3D" id="2.130.10.10">
    <property type="entry name" value="YVTN repeat-like/Quinoprotein amine dehydrogenase"/>
    <property type="match status" value="1"/>
</dbReference>
<keyword evidence="1 3" id="KW-0853">WD repeat</keyword>
<dbReference type="Proteomes" id="UP000311919">
    <property type="component" value="Unassembled WGS sequence"/>
</dbReference>
<dbReference type="InterPro" id="IPR036322">
    <property type="entry name" value="WD40_repeat_dom_sf"/>
</dbReference>
<name>A0A4Z2DTD3_SCHJA</name>
<keyword evidence="2" id="KW-0677">Repeat</keyword>
<protein>
    <submittedName>
        <fullName evidence="4">Mitotic checkpoint protein isoform 3</fullName>
    </submittedName>
</protein>
<dbReference type="PROSITE" id="PS50082">
    <property type="entry name" value="WD_REPEATS_2"/>
    <property type="match status" value="1"/>
</dbReference>
<dbReference type="InterPro" id="IPR001680">
    <property type="entry name" value="WD40_rpt"/>
</dbReference>
<evidence type="ECO:0000256" key="1">
    <source>
        <dbReference type="ARBA" id="ARBA00022574"/>
    </source>
</evidence>
<dbReference type="SUPFAM" id="SSF50978">
    <property type="entry name" value="WD40 repeat-like"/>
    <property type="match status" value="1"/>
</dbReference>
<comment type="caution">
    <text evidence="4">The sequence shown here is derived from an EMBL/GenBank/DDBJ whole genome shotgun (WGS) entry which is preliminary data.</text>
</comment>
<evidence type="ECO:0000256" key="3">
    <source>
        <dbReference type="PROSITE-ProRule" id="PRU00221"/>
    </source>
</evidence>
<proteinExistence type="predicted"/>
<dbReference type="Pfam" id="PF14808">
    <property type="entry name" value="TMEM164"/>
    <property type="match status" value="1"/>
</dbReference>
<organism evidence="4 5">
    <name type="scientific">Schistosoma japonicum</name>
    <name type="common">Blood fluke</name>
    <dbReference type="NCBI Taxonomy" id="6182"/>
    <lineage>
        <taxon>Eukaryota</taxon>
        <taxon>Metazoa</taxon>
        <taxon>Spiralia</taxon>
        <taxon>Lophotrochozoa</taxon>
        <taxon>Platyhelminthes</taxon>
        <taxon>Trematoda</taxon>
        <taxon>Digenea</taxon>
        <taxon>Strigeidida</taxon>
        <taxon>Schistosomatoidea</taxon>
        <taxon>Schistosomatidae</taxon>
        <taxon>Schistosoma</taxon>
    </lineage>
</organism>
<reference evidence="4 5" key="1">
    <citation type="submission" date="2019-03" db="EMBL/GenBank/DDBJ databases">
        <title>An improved genome assembly of the fluke Schistosoma japonicum.</title>
        <authorList>
            <person name="Hu W."/>
            <person name="Luo F."/>
            <person name="Yin M."/>
            <person name="Mo X."/>
            <person name="Sun C."/>
            <person name="Wu Q."/>
            <person name="Zhu B."/>
            <person name="Xiang M."/>
            <person name="Wang J."/>
            <person name="Wang Y."/>
            <person name="Zhang T."/>
            <person name="Xu B."/>
            <person name="Zheng H."/>
            <person name="Feng Z."/>
        </authorList>
    </citation>
    <scope>NUCLEOTIDE SEQUENCE [LARGE SCALE GENOMIC DNA]</scope>
    <source>
        <strain evidence="4">HuSjv2</strain>
        <tissue evidence="4">Worms</tissue>
    </source>
</reference>
<dbReference type="STRING" id="6182.A0A4Z2DTD3"/>
<dbReference type="InterPro" id="IPR015943">
    <property type="entry name" value="WD40/YVTN_repeat-like_dom_sf"/>
</dbReference>
<dbReference type="OrthoDB" id="10262475at2759"/>
<dbReference type="EMBL" id="SKCS01000039">
    <property type="protein sequence ID" value="TNN19699.1"/>
    <property type="molecule type" value="Genomic_DNA"/>
</dbReference>
<accession>A0A4Z2DTD3</accession>
<keyword evidence="5" id="KW-1185">Reference proteome</keyword>
<dbReference type="AlphaFoldDB" id="A0A4Z2DTD3"/>
<gene>
    <name evidence="4" type="ORF">EWB00_005948</name>
</gene>
<evidence type="ECO:0000313" key="4">
    <source>
        <dbReference type="EMBL" id="TNN19699.1"/>
    </source>
</evidence>
<feature type="repeat" description="WD" evidence="3">
    <location>
        <begin position="511"/>
        <end position="536"/>
    </location>
</feature>
<evidence type="ECO:0000256" key="2">
    <source>
        <dbReference type="ARBA" id="ARBA00022737"/>
    </source>
</evidence>
<dbReference type="SMART" id="SM00320">
    <property type="entry name" value="WD40"/>
    <property type="match status" value="6"/>
</dbReference>
<dbReference type="PANTHER" id="PTHR10971">
    <property type="entry name" value="MRNA EXPORT FACTOR AND BUB3"/>
    <property type="match status" value="1"/>
</dbReference>